<evidence type="ECO:0000259" key="2">
    <source>
        <dbReference type="Pfam" id="PF16270"/>
    </source>
</evidence>
<dbReference type="RefSeq" id="WP_243324952.1">
    <property type="nucleotide sequence ID" value="NZ_JAKZMM010000020.1"/>
</dbReference>
<evidence type="ECO:0000313" key="4">
    <source>
        <dbReference type="Proteomes" id="UP001165444"/>
    </source>
</evidence>
<keyword evidence="4" id="KW-1185">Reference proteome</keyword>
<sequence length="205" mass="22090">MKQIIFLLSIFLVSNLTVHTNAQSLKDILSSSTVKDAVTSLTGGKSVTSANLSGTWNYVNPAVLLEGDNALKNVAAGAASGEIEKKLQSYCDKIGIKPGTFSYTFNTDSTFSCVFKGKTLKGTYSLQEAEKTIQLKYGNFGNLKFNTLSAQVVVTDSQLSLLFNADKLLDFLGKLSSISDNATLKAVNTLAEQYDGMKVGFELQK</sequence>
<organism evidence="3 4">
    <name type="scientific">Parabacteroides faecalis</name>
    <dbReference type="NCBI Taxonomy" id="2924040"/>
    <lineage>
        <taxon>Bacteria</taxon>
        <taxon>Pseudomonadati</taxon>
        <taxon>Bacteroidota</taxon>
        <taxon>Bacteroidia</taxon>
        <taxon>Bacteroidales</taxon>
        <taxon>Tannerellaceae</taxon>
        <taxon>Parabacteroides</taxon>
    </lineage>
</organism>
<dbReference type="EMBL" id="JAKZMM010000020">
    <property type="protein sequence ID" value="MCJ2380760.1"/>
    <property type="molecule type" value="Genomic_DNA"/>
</dbReference>
<name>A0ABT0C187_9BACT</name>
<protein>
    <submittedName>
        <fullName evidence="3">DUF4923 family protein</fullName>
    </submittedName>
</protein>
<feature type="signal peptide" evidence="1">
    <location>
        <begin position="1"/>
        <end position="22"/>
    </location>
</feature>
<keyword evidence="1" id="KW-0732">Signal</keyword>
<dbReference type="Pfam" id="PF16270">
    <property type="entry name" value="DUF4923"/>
    <property type="match status" value="1"/>
</dbReference>
<accession>A0ABT0C187</accession>
<reference evidence="3 4" key="1">
    <citation type="submission" date="2022-03" db="EMBL/GenBank/DDBJ databases">
        <title>Parabacteroides sp. nov. isolated from swine feces.</title>
        <authorList>
            <person name="Bak J.E."/>
        </authorList>
    </citation>
    <scope>NUCLEOTIDE SEQUENCE [LARGE SCALE GENOMIC DNA]</scope>
    <source>
        <strain evidence="3 4">AGMB00274</strain>
    </source>
</reference>
<feature type="chain" id="PRO_5045091118" evidence="1">
    <location>
        <begin position="23"/>
        <end position="205"/>
    </location>
</feature>
<feature type="domain" description="DUF4923" evidence="2">
    <location>
        <begin position="25"/>
        <end position="205"/>
    </location>
</feature>
<gene>
    <name evidence="3" type="ORF">MUN53_09080</name>
</gene>
<dbReference type="InterPro" id="IPR032575">
    <property type="entry name" value="DUF4923"/>
</dbReference>
<proteinExistence type="predicted"/>
<evidence type="ECO:0000313" key="3">
    <source>
        <dbReference type="EMBL" id="MCJ2380760.1"/>
    </source>
</evidence>
<comment type="caution">
    <text evidence="3">The sequence shown here is derived from an EMBL/GenBank/DDBJ whole genome shotgun (WGS) entry which is preliminary data.</text>
</comment>
<evidence type="ECO:0000256" key="1">
    <source>
        <dbReference type="SAM" id="SignalP"/>
    </source>
</evidence>
<dbReference type="Proteomes" id="UP001165444">
    <property type="component" value="Unassembled WGS sequence"/>
</dbReference>